<proteinExistence type="predicted"/>
<organism evidence="1">
    <name type="scientific">uncultured Caudovirales phage</name>
    <dbReference type="NCBI Taxonomy" id="2100421"/>
    <lineage>
        <taxon>Viruses</taxon>
        <taxon>Duplodnaviria</taxon>
        <taxon>Heunggongvirae</taxon>
        <taxon>Uroviricota</taxon>
        <taxon>Caudoviricetes</taxon>
        <taxon>Peduoviridae</taxon>
        <taxon>Maltschvirus</taxon>
        <taxon>Maltschvirus maltsch</taxon>
    </lineage>
</organism>
<evidence type="ECO:0000313" key="1">
    <source>
        <dbReference type="EMBL" id="CAB4203873.1"/>
    </source>
</evidence>
<name>A0A6J5S5T8_9CAUD</name>
<gene>
    <name evidence="1" type="ORF">UFOVP1387_23</name>
</gene>
<dbReference type="EMBL" id="LR797337">
    <property type="protein sequence ID" value="CAB4203873.1"/>
    <property type="molecule type" value="Genomic_DNA"/>
</dbReference>
<accession>A0A6J5S5T8</accession>
<protein>
    <submittedName>
        <fullName evidence="1">Uncharacterized protein</fullName>
    </submittedName>
</protein>
<sequence>MAVLALTNAYISVNSVVLSDHSNSVTLNYEIDSVETTAFGSSGHTFTGGLQNNSLDITFMQDFAASNVEATIYPLVGTTTTVLIKPNGATTSATNPAYTLTGTFLAAHTPVQGGVGELATTSLTFTGGALTKAVS</sequence>
<reference evidence="1" key="1">
    <citation type="submission" date="2020-05" db="EMBL/GenBank/DDBJ databases">
        <authorList>
            <person name="Chiriac C."/>
            <person name="Salcher M."/>
            <person name="Ghai R."/>
            <person name="Kavagutti S V."/>
        </authorList>
    </citation>
    <scope>NUCLEOTIDE SEQUENCE</scope>
</reference>